<dbReference type="Proteomes" id="UP000887575">
    <property type="component" value="Unassembled WGS sequence"/>
</dbReference>
<sequence length="253" mass="28313">MTTVVFGAFELKNAFEECERIRKFPISRRKLLSKSTIVNQHQKSSTTMDEDVQEIDYGAQEKPSSDLIVEIPKNEEIKSSTATADDFVSQRDDEFPQVVDVERFDRKSTDREDPLIDQPTPTETPSAEEVPKLSDDTMPLSNPEPLPQTHMSVDSENGDYEKLNADEADEEREAPRIEKTNPIVDISPETTKIESATVDNEKEATLKESCEKNDKCGCPFSENRHLVFAVGAGLALLALVLAARRCHTSAKCH</sequence>
<proteinExistence type="predicted"/>
<evidence type="ECO:0000313" key="3">
    <source>
        <dbReference type="Proteomes" id="UP000887575"/>
    </source>
</evidence>
<dbReference type="AlphaFoldDB" id="A0AAF3F3C5"/>
<evidence type="ECO:0000256" key="2">
    <source>
        <dbReference type="SAM" id="Phobius"/>
    </source>
</evidence>
<feature type="compositionally biased region" description="Basic and acidic residues" evidence="1">
    <location>
        <begin position="101"/>
        <end position="114"/>
    </location>
</feature>
<organism evidence="3 4">
    <name type="scientific">Mesorhabditis belari</name>
    <dbReference type="NCBI Taxonomy" id="2138241"/>
    <lineage>
        <taxon>Eukaryota</taxon>
        <taxon>Metazoa</taxon>
        <taxon>Ecdysozoa</taxon>
        <taxon>Nematoda</taxon>
        <taxon>Chromadorea</taxon>
        <taxon>Rhabditida</taxon>
        <taxon>Rhabditina</taxon>
        <taxon>Rhabditomorpha</taxon>
        <taxon>Rhabditoidea</taxon>
        <taxon>Rhabditidae</taxon>
        <taxon>Mesorhabditinae</taxon>
        <taxon>Mesorhabditis</taxon>
    </lineage>
</organism>
<feature type="region of interest" description="Disordered" evidence="1">
    <location>
        <begin position="101"/>
        <end position="158"/>
    </location>
</feature>
<feature type="transmembrane region" description="Helical" evidence="2">
    <location>
        <begin position="225"/>
        <end position="243"/>
    </location>
</feature>
<protein>
    <submittedName>
        <fullName evidence="4">Uncharacterized protein</fullName>
    </submittedName>
</protein>
<accession>A0AAF3F3C5</accession>
<name>A0AAF3F3C5_9BILA</name>
<keyword evidence="2" id="KW-0812">Transmembrane</keyword>
<dbReference type="WBParaSite" id="MBELARI_LOCUS20209">
    <property type="protein sequence ID" value="MBELARI_LOCUS20209"/>
    <property type="gene ID" value="MBELARI_LOCUS20209"/>
</dbReference>
<keyword evidence="3" id="KW-1185">Reference proteome</keyword>
<keyword evidence="2" id="KW-1133">Transmembrane helix</keyword>
<evidence type="ECO:0000256" key="1">
    <source>
        <dbReference type="SAM" id="MobiDB-lite"/>
    </source>
</evidence>
<evidence type="ECO:0000313" key="4">
    <source>
        <dbReference type="WBParaSite" id="MBELARI_LOCUS20209"/>
    </source>
</evidence>
<reference evidence="4" key="1">
    <citation type="submission" date="2024-02" db="UniProtKB">
        <authorList>
            <consortium name="WormBaseParasite"/>
        </authorList>
    </citation>
    <scope>IDENTIFICATION</scope>
</reference>
<keyword evidence="2" id="KW-0472">Membrane</keyword>